<dbReference type="RefSeq" id="WP_185076813.1">
    <property type="nucleotide sequence ID" value="NZ_JACHMB010000001.1"/>
</dbReference>
<feature type="chain" id="PRO_5030747453" evidence="2">
    <location>
        <begin position="19"/>
        <end position="88"/>
    </location>
</feature>
<keyword evidence="4" id="KW-1185">Reference proteome</keyword>
<dbReference type="Proteomes" id="UP000579153">
    <property type="component" value="Unassembled WGS sequence"/>
</dbReference>
<reference evidence="3 4" key="1">
    <citation type="submission" date="2020-08" db="EMBL/GenBank/DDBJ databases">
        <title>Sequencing the genomes of 1000 actinobacteria strains.</title>
        <authorList>
            <person name="Klenk H.-P."/>
        </authorList>
    </citation>
    <scope>NUCLEOTIDE SEQUENCE [LARGE SCALE GENOMIC DNA]</scope>
    <source>
        <strain evidence="3 4">DSM 45507</strain>
    </source>
</reference>
<dbReference type="EMBL" id="JACHMB010000001">
    <property type="protein sequence ID" value="MBB5783761.1"/>
    <property type="molecule type" value="Genomic_DNA"/>
</dbReference>
<sequence length="88" mass="8549">MTPAVVRTAKAGATLAVAATVNVATSLITDDLTAGWLAAGVTTRVETSTASPHHGPEPGPGISAPGRGALAAGGDIDQAHTEGREPGP</sequence>
<protein>
    <submittedName>
        <fullName evidence="3">Uncharacterized protein</fullName>
    </submittedName>
</protein>
<evidence type="ECO:0000313" key="3">
    <source>
        <dbReference type="EMBL" id="MBB5783761.1"/>
    </source>
</evidence>
<evidence type="ECO:0000256" key="2">
    <source>
        <dbReference type="SAM" id="SignalP"/>
    </source>
</evidence>
<gene>
    <name evidence="3" type="ORF">HD596_010517</name>
</gene>
<proteinExistence type="predicted"/>
<feature type="compositionally biased region" description="Basic and acidic residues" evidence="1">
    <location>
        <begin position="77"/>
        <end position="88"/>
    </location>
</feature>
<feature type="region of interest" description="Disordered" evidence="1">
    <location>
        <begin position="44"/>
        <end position="88"/>
    </location>
</feature>
<accession>A0A7W9LH93</accession>
<organism evidence="3 4">
    <name type="scientific">Nonomuraea jabiensis</name>
    <dbReference type="NCBI Taxonomy" id="882448"/>
    <lineage>
        <taxon>Bacteria</taxon>
        <taxon>Bacillati</taxon>
        <taxon>Actinomycetota</taxon>
        <taxon>Actinomycetes</taxon>
        <taxon>Streptosporangiales</taxon>
        <taxon>Streptosporangiaceae</taxon>
        <taxon>Nonomuraea</taxon>
    </lineage>
</organism>
<keyword evidence="2" id="KW-0732">Signal</keyword>
<evidence type="ECO:0000256" key="1">
    <source>
        <dbReference type="SAM" id="MobiDB-lite"/>
    </source>
</evidence>
<feature type="signal peptide" evidence="2">
    <location>
        <begin position="1"/>
        <end position="18"/>
    </location>
</feature>
<name>A0A7W9LH93_9ACTN</name>
<evidence type="ECO:0000313" key="4">
    <source>
        <dbReference type="Proteomes" id="UP000579153"/>
    </source>
</evidence>
<dbReference type="AlphaFoldDB" id="A0A7W9LH93"/>
<comment type="caution">
    <text evidence="3">The sequence shown here is derived from an EMBL/GenBank/DDBJ whole genome shotgun (WGS) entry which is preliminary data.</text>
</comment>